<gene>
    <name evidence="2" type="ORF">LECACI_7A008132</name>
</gene>
<protein>
    <submittedName>
        <fullName evidence="2">Uncharacterized protein</fullName>
    </submittedName>
</protein>
<comment type="caution">
    <text evidence="2">The sequence shown here is derived from an EMBL/GenBank/DDBJ whole genome shotgun (WGS) entry which is preliminary data.</text>
</comment>
<reference evidence="2" key="1">
    <citation type="submission" date="2023-11" db="EMBL/GenBank/DDBJ databases">
        <authorList>
            <person name="Alioto T."/>
            <person name="Alioto T."/>
            <person name="Gomez Garrido J."/>
        </authorList>
    </citation>
    <scope>NUCLEOTIDE SEQUENCE</scope>
</reference>
<feature type="region of interest" description="Disordered" evidence="1">
    <location>
        <begin position="337"/>
        <end position="362"/>
    </location>
</feature>
<feature type="region of interest" description="Disordered" evidence="1">
    <location>
        <begin position="197"/>
        <end position="219"/>
    </location>
</feature>
<feature type="compositionally biased region" description="Basic and acidic residues" evidence="1">
    <location>
        <begin position="86"/>
        <end position="95"/>
    </location>
</feature>
<evidence type="ECO:0000256" key="1">
    <source>
        <dbReference type="SAM" id="MobiDB-lite"/>
    </source>
</evidence>
<name>A0AAI8Z5S1_9PEZI</name>
<organism evidence="2 3">
    <name type="scientific">Lecanosticta acicola</name>
    <dbReference type="NCBI Taxonomy" id="111012"/>
    <lineage>
        <taxon>Eukaryota</taxon>
        <taxon>Fungi</taxon>
        <taxon>Dikarya</taxon>
        <taxon>Ascomycota</taxon>
        <taxon>Pezizomycotina</taxon>
        <taxon>Dothideomycetes</taxon>
        <taxon>Dothideomycetidae</taxon>
        <taxon>Mycosphaerellales</taxon>
        <taxon>Mycosphaerellaceae</taxon>
        <taxon>Lecanosticta</taxon>
    </lineage>
</organism>
<proteinExistence type="predicted"/>
<dbReference type="Proteomes" id="UP001296104">
    <property type="component" value="Unassembled WGS sequence"/>
</dbReference>
<sequence length="416" mass="45295">MDNLSSPPCHQLTSCPELNFTLVERVERFVRSAPRCDREEVDTQVQFTGLKKSYVGLVLEAARELVTAAHQEPEDGTYPHSQPKAHRSESGSDLAFEKACHQPDQRPAGDIIMEKRSPHPAVEHQGPRDYRLLNEAFQNSDVTDALRNSGMVPQSSPGLGDGANSPLRQQTIDGNGLPASGLQQRLLVDGLRSLSLRPMDTTNTTSKASANQHGASSSAQMLPHYTSAASSMAAAAASDDALHSPSLPSPLPSDYGLPTAEQLAEQRLLLTRSSLDGVDKESVRFWPIEPHHSSPNDWNPEIAEKACSEERPLNSAAEAKPADQGCRHFPANNTMGFSAADDAQSGQHAPSLGDCNSKDDSNFQDEEAQTIAHRLRELDQQIDEGEENLKVWRKFVTEIAEALAGMEAEMQAHVRS</sequence>
<accession>A0AAI8Z5S1</accession>
<dbReference type="EMBL" id="CAVMBE010000075">
    <property type="protein sequence ID" value="CAK4032974.1"/>
    <property type="molecule type" value="Genomic_DNA"/>
</dbReference>
<feature type="region of interest" description="Disordered" evidence="1">
    <location>
        <begin position="71"/>
        <end position="95"/>
    </location>
</feature>
<keyword evidence="3" id="KW-1185">Reference proteome</keyword>
<feature type="region of interest" description="Disordered" evidence="1">
    <location>
        <begin position="146"/>
        <end position="179"/>
    </location>
</feature>
<dbReference type="AlphaFoldDB" id="A0AAI8Z5S1"/>
<feature type="compositionally biased region" description="Polar residues" evidence="1">
    <location>
        <begin position="200"/>
        <end position="219"/>
    </location>
</feature>
<evidence type="ECO:0000313" key="3">
    <source>
        <dbReference type="Proteomes" id="UP001296104"/>
    </source>
</evidence>
<evidence type="ECO:0000313" key="2">
    <source>
        <dbReference type="EMBL" id="CAK4032974.1"/>
    </source>
</evidence>